<protein>
    <submittedName>
        <fullName evidence="3">DUF4349 domain-containing protein</fullName>
    </submittedName>
</protein>
<evidence type="ECO:0000313" key="3">
    <source>
        <dbReference type="EMBL" id="MFD2591601.1"/>
    </source>
</evidence>
<reference evidence="4" key="1">
    <citation type="journal article" date="2019" name="Int. J. Syst. Evol. Microbiol.">
        <title>The Global Catalogue of Microorganisms (GCM) 10K type strain sequencing project: providing services to taxonomists for standard genome sequencing and annotation.</title>
        <authorList>
            <consortium name="The Broad Institute Genomics Platform"/>
            <consortium name="The Broad Institute Genome Sequencing Center for Infectious Disease"/>
            <person name="Wu L."/>
            <person name="Ma J."/>
        </authorList>
    </citation>
    <scope>NUCLEOTIDE SEQUENCE [LARGE SCALE GENOMIC DNA]</scope>
    <source>
        <strain evidence="4">KCTC 42423</strain>
    </source>
</reference>
<dbReference type="Pfam" id="PF14257">
    <property type="entry name" value="DUF4349"/>
    <property type="match status" value="1"/>
</dbReference>
<keyword evidence="1" id="KW-0472">Membrane</keyword>
<comment type="caution">
    <text evidence="3">The sequence shown here is derived from an EMBL/GenBank/DDBJ whole genome shotgun (WGS) entry which is preliminary data.</text>
</comment>
<keyword evidence="1" id="KW-1133">Transmembrane helix</keyword>
<feature type="domain" description="DUF4349" evidence="2">
    <location>
        <begin position="69"/>
        <end position="278"/>
    </location>
</feature>
<organism evidence="3 4">
    <name type="scientific">Aquimarina hainanensis</name>
    <dbReference type="NCBI Taxonomy" id="1578017"/>
    <lineage>
        <taxon>Bacteria</taxon>
        <taxon>Pseudomonadati</taxon>
        <taxon>Bacteroidota</taxon>
        <taxon>Flavobacteriia</taxon>
        <taxon>Flavobacteriales</taxon>
        <taxon>Flavobacteriaceae</taxon>
        <taxon>Aquimarina</taxon>
    </lineage>
</organism>
<sequence>MDKMKKYGMYILGISLFFILGGCSENKSRKMSSAEMISLGTETTETAMIRESDQKQTVKEHTVSLRDTQKIIKNVRFRAKVDSLYLRMATIKKIVRGAGGYFAEEHFEDNSYAKESKGVIRVPEASLEVVMSRINDLVLEIDYRNSKATDVTMEYIDAASRLKTKEAVRIRYEEILRGKAKTVEDVLMAEGKIGRLQEEIEVIKGNMLYWNDKTEYSTLELEVYEEIKEGVLSGKKQDTFWEDAREGIHFGWQGIRQVLLLLFYIWPGVVMAGLVIVYLKWIR</sequence>
<keyword evidence="4" id="KW-1185">Reference proteome</keyword>
<dbReference type="EMBL" id="JBHULX010000022">
    <property type="protein sequence ID" value="MFD2591601.1"/>
    <property type="molecule type" value="Genomic_DNA"/>
</dbReference>
<feature type="transmembrane region" description="Helical" evidence="1">
    <location>
        <begin position="258"/>
        <end position="279"/>
    </location>
</feature>
<accession>A0ABW5N9V0</accession>
<keyword evidence="1" id="KW-0812">Transmembrane</keyword>
<dbReference type="PROSITE" id="PS51257">
    <property type="entry name" value="PROKAR_LIPOPROTEIN"/>
    <property type="match status" value="1"/>
</dbReference>
<evidence type="ECO:0000256" key="1">
    <source>
        <dbReference type="SAM" id="Phobius"/>
    </source>
</evidence>
<evidence type="ECO:0000259" key="2">
    <source>
        <dbReference type="Pfam" id="PF14257"/>
    </source>
</evidence>
<dbReference type="RefSeq" id="WP_378253315.1">
    <property type="nucleotide sequence ID" value="NZ_JBHSJV010000001.1"/>
</dbReference>
<dbReference type="InterPro" id="IPR025645">
    <property type="entry name" value="DUF4349"/>
</dbReference>
<gene>
    <name evidence="3" type="ORF">ACFSTE_12255</name>
</gene>
<evidence type="ECO:0000313" key="4">
    <source>
        <dbReference type="Proteomes" id="UP001597459"/>
    </source>
</evidence>
<proteinExistence type="predicted"/>
<dbReference type="Proteomes" id="UP001597459">
    <property type="component" value="Unassembled WGS sequence"/>
</dbReference>
<name>A0ABW5N9V0_9FLAO</name>